<dbReference type="Pfam" id="PF14691">
    <property type="entry name" value="Fer4_20"/>
    <property type="match status" value="1"/>
</dbReference>
<comment type="caution">
    <text evidence="4">The sequence shown here is derived from an EMBL/GenBank/DDBJ whole genome shotgun (WGS) entry which is preliminary data.</text>
</comment>
<dbReference type="Proteomes" id="UP000614200">
    <property type="component" value="Unassembled WGS sequence"/>
</dbReference>
<keyword evidence="1" id="KW-0812">Transmembrane</keyword>
<accession>A0ABR9ZV37</accession>
<gene>
    <name evidence="4" type="ORF">ISU02_14510</name>
</gene>
<dbReference type="Pfam" id="PF07992">
    <property type="entry name" value="Pyr_redox_2"/>
    <property type="match status" value="1"/>
</dbReference>
<dbReference type="PANTHER" id="PTHR42783:SF3">
    <property type="entry name" value="GLUTAMATE SYNTHASE [NADPH] SMALL CHAIN-RELATED"/>
    <property type="match status" value="1"/>
</dbReference>
<reference evidence="4 5" key="1">
    <citation type="submission" date="2020-11" db="EMBL/GenBank/DDBJ databases">
        <title>Fusibacter basophilias sp. nov.</title>
        <authorList>
            <person name="Qiu D."/>
        </authorList>
    </citation>
    <scope>NUCLEOTIDE SEQUENCE [LARGE SCALE GENOMIC DNA]</scope>
    <source>
        <strain evidence="4 5">Q10-2</strain>
    </source>
</reference>
<sequence>MSRHEILEAKRCLKCKNPLCVKGCPVSTNIPEFIRLFEDNQIMASGKLLFENNPLSVVCSLICPHEKQCEGHCVLNKKDQPIHISSIENYVSDYYLTVMDYKISEKKDQMIAIIGAGPAGLTIAMTLAIQGYHITIFEANDKIGGVLRYGVPEFRLPNSILDRIKDKLVALGVMIRPNTLIGPNITLDNLFEDGYDAVFIGTGVWKPNKLKIKGESLGNVHYGLDYLRNPEVYNLGDDVCVIGAGNSAMDVARTALRHGSRNVSIVYRKDLESMPANEHDRQYAQADGVKFEFQKSPFELTSSGLKYIETSSYLDENGKVKWQEHGDRQGFIKADSIIISVSQGPRDNIVANTKNIGTTKYGLVITDESGRTTREGVFASGDVVTGAKTVVEAVKYSKLTAAAIDAYLKSKKESNL</sequence>
<evidence type="ECO:0000313" key="4">
    <source>
        <dbReference type="EMBL" id="MBF4694331.1"/>
    </source>
</evidence>
<dbReference type="PANTHER" id="PTHR42783">
    <property type="entry name" value="GLUTAMATE SYNTHASE [NADPH] SMALL CHAIN"/>
    <property type="match status" value="1"/>
</dbReference>
<feature type="domain" description="Dihydroprymidine dehydrogenase" evidence="3">
    <location>
        <begin position="5"/>
        <end position="95"/>
    </location>
</feature>
<dbReference type="SUPFAM" id="SSF51971">
    <property type="entry name" value="Nucleotide-binding domain"/>
    <property type="match status" value="2"/>
</dbReference>
<keyword evidence="1" id="KW-1133">Transmembrane helix</keyword>
<dbReference type="SUPFAM" id="SSF46548">
    <property type="entry name" value="alpha-helical ferredoxin"/>
    <property type="match status" value="1"/>
</dbReference>
<dbReference type="PRINTS" id="PR00469">
    <property type="entry name" value="PNDRDTASEII"/>
</dbReference>
<dbReference type="InterPro" id="IPR028261">
    <property type="entry name" value="DPD_II"/>
</dbReference>
<organism evidence="4 5">
    <name type="scientific">Fusibacter ferrireducens</name>
    <dbReference type="NCBI Taxonomy" id="2785058"/>
    <lineage>
        <taxon>Bacteria</taxon>
        <taxon>Bacillati</taxon>
        <taxon>Bacillota</taxon>
        <taxon>Clostridia</taxon>
        <taxon>Eubacteriales</taxon>
        <taxon>Eubacteriales Family XII. Incertae Sedis</taxon>
        <taxon>Fusibacter</taxon>
    </lineage>
</organism>
<dbReference type="EMBL" id="JADKNH010000008">
    <property type="protein sequence ID" value="MBF4694331.1"/>
    <property type="molecule type" value="Genomic_DNA"/>
</dbReference>
<dbReference type="InterPro" id="IPR009051">
    <property type="entry name" value="Helical_ferredxn"/>
</dbReference>
<name>A0ABR9ZV37_9FIRM</name>
<keyword evidence="5" id="KW-1185">Reference proteome</keyword>
<evidence type="ECO:0000256" key="1">
    <source>
        <dbReference type="SAM" id="Phobius"/>
    </source>
</evidence>
<dbReference type="PRINTS" id="PR00368">
    <property type="entry name" value="FADPNR"/>
</dbReference>
<evidence type="ECO:0000313" key="5">
    <source>
        <dbReference type="Proteomes" id="UP000614200"/>
    </source>
</evidence>
<evidence type="ECO:0000259" key="3">
    <source>
        <dbReference type="Pfam" id="PF14691"/>
    </source>
</evidence>
<feature type="transmembrane region" description="Helical" evidence="1">
    <location>
        <begin position="111"/>
        <end position="132"/>
    </location>
</feature>
<dbReference type="InterPro" id="IPR036188">
    <property type="entry name" value="FAD/NAD-bd_sf"/>
</dbReference>
<proteinExistence type="predicted"/>
<dbReference type="InterPro" id="IPR023753">
    <property type="entry name" value="FAD/NAD-binding_dom"/>
</dbReference>
<evidence type="ECO:0000259" key="2">
    <source>
        <dbReference type="Pfam" id="PF07992"/>
    </source>
</evidence>
<dbReference type="Gene3D" id="1.10.1060.10">
    <property type="entry name" value="Alpha-helical ferredoxin"/>
    <property type="match status" value="1"/>
</dbReference>
<keyword evidence="1" id="KW-0472">Membrane</keyword>
<protein>
    <submittedName>
        <fullName evidence="4">NAD(P)-dependent oxidoreductase</fullName>
    </submittedName>
</protein>
<feature type="domain" description="FAD/NAD(P)-binding" evidence="2">
    <location>
        <begin position="111"/>
        <end position="395"/>
    </location>
</feature>
<dbReference type="RefSeq" id="WP_194702563.1">
    <property type="nucleotide sequence ID" value="NZ_JADKNH010000008.1"/>
</dbReference>
<dbReference type="Gene3D" id="3.50.50.60">
    <property type="entry name" value="FAD/NAD(P)-binding domain"/>
    <property type="match status" value="2"/>
</dbReference>